<evidence type="ECO:0000313" key="2">
    <source>
        <dbReference type="Proteomes" id="UP001162001"/>
    </source>
</evidence>
<name>A0A7D3R1Q8_9VIRU</name>
<organism evidence="1 2">
    <name type="scientific">Fadolivirus FV1/VV64</name>
    <dbReference type="NCBI Taxonomy" id="3070911"/>
    <lineage>
        <taxon>Viruses</taxon>
        <taxon>Varidnaviria</taxon>
        <taxon>Bamfordvirae</taxon>
        <taxon>Nucleocytoviricota</taxon>
        <taxon>Megaviricetes</taxon>
        <taxon>Imitervirales</taxon>
        <taxon>Mimiviridae</taxon>
        <taxon>Klosneuvirinae</taxon>
        <taxon>Fadolivirus</taxon>
        <taxon>Fadolivirus algeromassiliense</taxon>
    </lineage>
</organism>
<proteinExistence type="predicted"/>
<gene>
    <name evidence="1" type="ORF">Fadolivirus_1_1063</name>
</gene>
<keyword evidence="2" id="KW-1185">Reference proteome</keyword>
<dbReference type="EMBL" id="MT418680">
    <property type="protein sequence ID" value="QKF94521.1"/>
    <property type="molecule type" value="Genomic_DNA"/>
</dbReference>
<dbReference type="Proteomes" id="UP001162001">
    <property type="component" value="Segment"/>
</dbReference>
<evidence type="ECO:0000313" key="1">
    <source>
        <dbReference type="EMBL" id="QKF94521.1"/>
    </source>
</evidence>
<reference evidence="1 2" key="1">
    <citation type="submission" date="2020-04" db="EMBL/GenBank/DDBJ databases">
        <title>Advantages and limits of metagenomic assembly and binning of a giant virus.</title>
        <authorList>
            <person name="Schulz F."/>
            <person name="Andreani J."/>
            <person name="Francis R."/>
            <person name="Boudjemaa H."/>
            <person name="Bou Khalil J.Y."/>
            <person name="Lee J."/>
            <person name="La Scola B."/>
            <person name="Woyke T."/>
        </authorList>
    </citation>
    <scope>NUCLEOTIDE SEQUENCE [LARGE SCALE GENOMIC DNA]</scope>
    <source>
        <strain evidence="1 2">FV1/VV64</strain>
    </source>
</reference>
<accession>A0A7D3R1Q8</accession>
<protein>
    <submittedName>
        <fullName evidence="1">Uncharacterized protein</fullName>
    </submittedName>
</protein>
<sequence length="287" mass="34490">MSNTESEKKQKNIIICINNNIMIYMYEYIRSLVLPLKCKIMFNNLNYQYEDNNIYIFIQSLPLNVINKLNKNMFLLNTEQLTIDMWKNRMETILKNDIQLIDYSSENISLLNNNNIIQLPYQYNEEEINHLKKLINENNKTYDVVFVGNISSRRRYVCDELLKNGIKVLILDRKYGNNRDMEISNAKILLNIHFDETYNIYEHIRCDRWIFSGMMVVSEKSINNETLDINDLVIFEKYDNLLNKVTDVVKNYDKYYSEFMEKHTNVVNKIRNDRLEYINKFKSIINN</sequence>